<gene>
    <name evidence="1" type="ORF">C6N40_07720</name>
</gene>
<name>A0A2P6M8U1_9GAMM</name>
<dbReference type="RefSeq" id="WP_106990439.1">
    <property type="nucleotide sequence ID" value="NZ_KZ679089.1"/>
</dbReference>
<keyword evidence="2" id="KW-1185">Reference proteome</keyword>
<proteinExistence type="predicted"/>
<evidence type="ECO:0000313" key="1">
    <source>
        <dbReference type="EMBL" id="PRH82396.1"/>
    </source>
</evidence>
<comment type="caution">
    <text evidence="1">The sequence shown here is derived from an EMBL/GenBank/DDBJ whole genome shotgun (WGS) entry which is preliminary data.</text>
</comment>
<dbReference type="EMBL" id="PVLF01000010">
    <property type="protein sequence ID" value="PRH82396.1"/>
    <property type="molecule type" value="Genomic_DNA"/>
</dbReference>
<dbReference type="OrthoDB" id="6117842at2"/>
<evidence type="ECO:0000313" key="2">
    <source>
        <dbReference type="Proteomes" id="UP000241736"/>
    </source>
</evidence>
<protein>
    <submittedName>
        <fullName evidence="1">Uncharacterized protein</fullName>
    </submittedName>
</protein>
<dbReference type="Proteomes" id="UP000241736">
    <property type="component" value="Unassembled WGS sequence"/>
</dbReference>
<sequence length="156" mass="17383">MPQQSDALGQFRARLLAEWLPAFANDSKRGYGVEGFREDSICISEFDAVNFLRAMDGGLVEDLGGGRYRCAQSRANEQIFWEGPKRDSPRSITLWLEPVITIGTLARLAYDLGWPAERLGMQTIDYAFDLAAYREGGQQGLVIACEVKKTQAEVDT</sequence>
<reference evidence="1 2" key="1">
    <citation type="submission" date="2018-03" db="EMBL/GenBank/DDBJ databases">
        <title>Arenimonas caeni sp. nov., isolated from activated sludge.</title>
        <authorList>
            <person name="Liu H."/>
        </authorList>
    </citation>
    <scope>NUCLEOTIDE SEQUENCE [LARGE SCALE GENOMIC DNA]</scope>
    <source>
        <strain evidence="2">z29</strain>
    </source>
</reference>
<accession>A0A2P6M8U1</accession>
<organism evidence="1 2">
    <name type="scientific">Arenimonas caeni</name>
    <dbReference type="NCBI Taxonomy" id="2058085"/>
    <lineage>
        <taxon>Bacteria</taxon>
        <taxon>Pseudomonadati</taxon>
        <taxon>Pseudomonadota</taxon>
        <taxon>Gammaproteobacteria</taxon>
        <taxon>Lysobacterales</taxon>
        <taxon>Lysobacteraceae</taxon>
        <taxon>Arenimonas</taxon>
    </lineage>
</organism>
<dbReference type="AlphaFoldDB" id="A0A2P6M8U1"/>